<proteinExistence type="predicted"/>
<comment type="caution">
    <text evidence="1">The sequence shown here is derived from an EMBL/GenBank/DDBJ whole genome shotgun (WGS) entry which is preliminary data.</text>
</comment>
<dbReference type="SUPFAM" id="SSF102705">
    <property type="entry name" value="NIF3 (NGG1p interacting factor 3)-like"/>
    <property type="match status" value="1"/>
</dbReference>
<protein>
    <submittedName>
        <fullName evidence="1">NGG1p interacting factor NIF3</fullName>
    </submittedName>
</protein>
<name>A0A1G1VR63_9BACT</name>
<dbReference type="InterPro" id="IPR036069">
    <property type="entry name" value="DUF34/NIF3_sf"/>
</dbReference>
<dbReference type="AlphaFoldDB" id="A0A1G1VR63"/>
<gene>
    <name evidence="1" type="ORF">A2784_01660</name>
</gene>
<dbReference type="STRING" id="1797589.A2784_01660"/>
<reference evidence="1 2" key="1">
    <citation type="journal article" date="2016" name="Nat. Commun.">
        <title>Thousands of microbial genomes shed light on interconnected biogeochemical processes in an aquifer system.</title>
        <authorList>
            <person name="Anantharaman K."/>
            <person name="Brown C.T."/>
            <person name="Hug L.A."/>
            <person name="Sharon I."/>
            <person name="Castelle C.J."/>
            <person name="Probst A.J."/>
            <person name="Thomas B.C."/>
            <person name="Singh A."/>
            <person name="Wilkins M.J."/>
            <person name="Karaoz U."/>
            <person name="Brodie E.L."/>
            <person name="Williams K.H."/>
            <person name="Hubbard S.S."/>
            <person name="Banfield J.F."/>
        </authorList>
    </citation>
    <scope>NUCLEOTIDE SEQUENCE [LARGE SCALE GENOMIC DNA]</scope>
</reference>
<organism evidence="1 2">
    <name type="scientific">Candidatus Chisholmbacteria bacterium RIFCSPHIGHO2_01_FULL_48_12</name>
    <dbReference type="NCBI Taxonomy" id="1797589"/>
    <lineage>
        <taxon>Bacteria</taxon>
        <taxon>Candidatus Chisholmiibacteriota</taxon>
    </lineage>
</organism>
<accession>A0A1G1VR63</accession>
<evidence type="ECO:0000313" key="1">
    <source>
        <dbReference type="EMBL" id="OGY17886.1"/>
    </source>
</evidence>
<dbReference type="Proteomes" id="UP000177324">
    <property type="component" value="Unassembled WGS sequence"/>
</dbReference>
<sequence>MTLKQIYRLVVDMGMKADPRGLEGVRKVLARRKQDYEELSKSKKQEFDAEDLINPYADSRILVGEDNLKVDKVLAGIDITAAEVVLADRLNQKGAGIDLLIGHHPVGGPLAALHEVMEVQADLMANYGVPINIAEGLMRDRIKEVQRSISPRNHNQTVDAARLLNLAVMCTHTVTDNLVYDFLEKLLTKKAPETVGDVVKVLKEIPEYKEATAGKAGPIIFAGDEKNRAGKVAPLEITGGTEASHLIYEKLAIAGVGTIVGMHAAEDHRKECVKHHLNLVIAGHMSSDSLGMNLFLDELEKRGVKIIAVSGLIRMSRVN</sequence>
<evidence type="ECO:0000313" key="2">
    <source>
        <dbReference type="Proteomes" id="UP000177324"/>
    </source>
</evidence>
<dbReference type="EMBL" id="MHCH01000014">
    <property type="protein sequence ID" value="OGY17886.1"/>
    <property type="molecule type" value="Genomic_DNA"/>
</dbReference>